<accession>A0A9D0ZJI6</accession>
<keyword evidence="1" id="KW-0472">Membrane</keyword>
<evidence type="ECO:0000256" key="1">
    <source>
        <dbReference type="SAM" id="Phobius"/>
    </source>
</evidence>
<keyword evidence="1" id="KW-0812">Transmembrane</keyword>
<comment type="caution">
    <text evidence="2">The sequence shown here is derived from an EMBL/GenBank/DDBJ whole genome shotgun (WGS) entry which is preliminary data.</text>
</comment>
<keyword evidence="1" id="KW-1133">Transmembrane helix</keyword>
<dbReference type="AlphaFoldDB" id="A0A9D0ZJI6"/>
<reference evidence="2" key="1">
    <citation type="submission" date="2020-10" db="EMBL/GenBank/DDBJ databases">
        <authorList>
            <person name="Gilroy R."/>
        </authorList>
    </citation>
    <scope>NUCLEOTIDE SEQUENCE</scope>
    <source>
        <strain evidence="2">ChiSjej6B24-2974</strain>
    </source>
</reference>
<proteinExistence type="predicted"/>
<protein>
    <submittedName>
        <fullName evidence="2">Uncharacterized protein</fullName>
    </submittedName>
</protein>
<name>A0A9D0ZJI6_9FIRM</name>
<evidence type="ECO:0000313" key="2">
    <source>
        <dbReference type="EMBL" id="HIQ81598.1"/>
    </source>
</evidence>
<feature type="transmembrane region" description="Helical" evidence="1">
    <location>
        <begin position="271"/>
        <end position="293"/>
    </location>
</feature>
<feature type="transmembrane region" description="Helical" evidence="1">
    <location>
        <begin position="299"/>
        <end position="316"/>
    </location>
</feature>
<evidence type="ECO:0000313" key="3">
    <source>
        <dbReference type="Proteomes" id="UP000824260"/>
    </source>
</evidence>
<dbReference type="Proteomes" id="UP000824260">
    <property type="component" value="Unassembled WGS sequence"/>
</dbReference>
<feature type="transmembrane region" description="Helical" evidence="1">
    <location>
        <begin position="96"/>
        <end position="114"/>
    </location>
</feature>
<dbReference type="EMBL" id="DVFZ01000009">
    <property type="protein sequence ID" value="HIQ81598.1"/>
    <property type="molecule type" value="Genomic_DNA"/>
</dbReference>
<feature type="transmembrane region" description="Helical" evidence="1">
    <location>
        <begin position="120"/>
        <end position="139"/>
    </location>
</feature>
<sequence>MRRYKAGMVYIRTSLLPQEVCARLREVTFPDEAFQVVSRRYRYQGVVSEEGFSLLEPAWDRQEFLFPKEKASCAVKGEIRAVQDGSLIAMSQWSGGAFYIFLAVMAAMFILFWLSGLAELRVLAVLMTTMGLFIASIPWRDQVDSADSICVLVDGERLRNERVARAICAAAGQPWPFPARSVRKHLDRAPFRIRTALSPQEVCTRIAGKLSAEQRAFSPPEAWYCGSVSPQGFRLHENPRLPSANLRALTGRVLPCEGGTLIEIDRLKHRLLGFFIGAFAFIGALACICAVVADFAVALLFLIPALALPIALLLEMRHGWEKPFAARLCALVEGEFLLRAAKPGKDEKA</sequence>
<reference evidence="2" key="2">
    <citation type="journal article" date="2021" name="PeerJ">
        <title>Extensive microbial diversity within the chicken gut microbiome revealed by metagenomics and culture.</title>
        <authorList>
            <person name="Gilroy R."/>
            <person name="Ravi A."/>
            <person name="Getino M."/>
            <person name="Pursley I."/>
            <person name="Horton D.L."/>
            <person name="Alikhan N.F."/>
            <person name="Baker D."/>
            <person name="Gharbi K."/>
            <person name="Hall N."/>
            <person name="Watson M."/>
            <person name="Adriaenssens E.M."/>
            <person name="Foster-Nyarko E."/>
            <person name="Jarju S."/>
            <person name="Secka A."/>
            <person name="Antonio M."/>
            <person name="Oren A."/>
            <person name="Chaudhuri R.R."/>
            <person name="La Ragione R."/>
            <person name="Hildebrand F."/>
            <person name="Pallen M.J."/>
        </authorList>
    </citation>
    <scope>NUCLEOTIDE SEQUENCE</scope>
    <source>
        <strain evidence="2">ChiSjej6B24-2974</strain>
    </source>
</reference>
<organism evidence="2 3">
    <name type="scientific">Candidatus Pullichristensenella stercorigallinarum</name>
    <dbReference type="NCBI Taxonomy" id="2840909"/>
    <lineage>
        <taxon>Bacteria</taxon>
        <taxon>Bacillati</taxon>
        <taxon>Bacillota</taxon>
        <taxon>Clostridia</taxon>
        <taxon>Candidatus Pullichristensenella</taxon>
    </lineage>
</organism>
<gene>
    <name evidence="2" type="ORF">IAA52_00670</name>
</gene>